<sequence>MSGRRIAGLLAILFAVLVIAALIDGGEEPLHPIEQGIDMPEAAR</sequence>
<dbReference type="Proteomes" id="UP000037446">
    <property type="component" value="Unassembled WGS sequence"/>
</dbReference>
<proteinExistence type="predicted"/>
<reference evidence="1" key="1">
    <citation type="submission" date="2015-02" db="EMBL/GenBank/DDBJ databases">
        <authorList>
            <person name="Chooi Y.-H."/>
        </authorList>
    </citation>
    <scope>NUCLEOTIDE SEQUENCE [LARGE SCALE GENOMIC DNA]</scope>
    <source>
        <strain evidence="1">LAMA 915</strain>
    </source>
</reference>
<gene>
    <name evidence="1" type="ORF">J121_274</name>
</gene>
<protein>
    <submittedName>
        <fullName evidence="1">Conjugative transfer protein TrbI</fullName>
    </submittedName>
</protein>
<dbReference type="EMBL" id="JYNE01000022">
    <property type="protein sequence ID" value="KNH02495.1"/>
    <property type="molecule type" value="Genomic_DNA"/>
</dbReference>
<dbReference type="AlphaFoldDB" id="A0A0L1KEN0"/>
<organism evidence="1 2">
    <name type="scientific">Qipengyuania citrea LAMA 915</name>
    <dbReference type="NCBI Taxonomy" id="1306953"/>
    <lineage>
        <taxon>Bacteria</taxon>
        <taxon>Pseudomonadati</taxon>
        <taxon>Pseudomonadota</taxon>
        <taxon>Alphaproteobacteria</taxon>
        <taxon>Sphingomonadales</taxon>
        <taxon>Erythrobacteraceae</taxon>
        <taxon>Qipengyuania</taxon>
    </lineage>
</organism>
<accession>A0A0L1KEN0</accession>
<name>A0A0L1KEN0_9SPHN</name>
<dbReference type="STRING" id="1306953.J121_274"/>
<evidence type="ECO:0000313" key="2">
    <source>
        <dbReference type="Proteomes" id="UP000037446"/>
    </source>
</evidence>
<dbReference type="PATRIC" id="fig|1306953.7.peg.277"/>
<comment type="caution">
    <text evidence="1">The sequence shown here is derived from an EMBL/GenBank/DDBJ whole genome shotgun (WGS) entry which is preliminary data.</text>
</comment>
<evidence type="ECO:0000313" key="1">
    <source>
        <dbReference type="EMBL" id="KNH02495.1"/>
    </source>
</evidence>